<comment type="caution">
    <text evidence="2">The sequence shown here is derived from an EMBL/GenBank/DDBJ whole genome shotgun (WGS) entry which is preliminary data.</text>
</comment>
<dbReference type="SMART" id="SM00240">
    <property type="entry name" value="FHA"/>
    <property type="match status" value="1"/>
</dbReference>
<dbReference type="Gene3D" id="2.60.200.20">
    <property type="match status" value="1"/>
</dbReference>
<dbReference type="InterPro" id="IPR000253">
    <property type="entry name" value="FHA_dom"/>
</dbReference>
<protein>
    <recommendedName>
        <fullName evidence="1">FHA domain-containing protein</fullName>
    </recommendedName>
</protein>
<dbReference type="EMBL" id="JARBDR010000141">
    <property type="protein sequence ID" value="KAJ8320292.1"/>
    <property type="molecule type" value="Genomic_DNA"/>
</dbReference>
<dbReference type="Proteomes" id="UP001217089">
    <property type="component" value="Unassembled WGS sequence"/>
</dbReference>
<evidence type="ECO:0000313" key="3">
    <source>
        <dbReference type="Proteomes" id="UP001217089"/>
    </source>
</evidence>
<evidence type="ECO:0000259" key="1">
    <source>
        <dbReference type="PROSITE" id="PS50006"/>
    </source>
</evidence>
<name>A0ABQ9FWD1_TEGGR</name>
<feature type="domain" description="FHA" evidence="1">
    <location>
        <begin position="37"/>
        <end position="94"/>
    </location>
</feature>
<gene>
    <name evidence="2" type="ORF">KUTeg_001879</name>
</gene>
<reference evidence="2 3" key="1">
    <citation type="submission" date="2022-12" db="EMBL/GenBank/DDBJ databases">
        <title>Chromosome-level genome of Tegillarca granosa.</title>
        <authorList>
            <person name="Kim J."/>
        </authorList>
    </citation>
    <scope>NUCLEOTIDE SEQUENCE [LARGE SCALE GENOMIC DNA]</scope>
    <source>
        <strain evidence="2">Teg-2019</strain>
        <tissue evidence="2">Adductor muscle</tissue>
    </source>
</reference>
<dbReference type="InterPro" id="IPR008984">
    <property type="entry name" value="SMAD_FHA_dom_sf"/>
</dbReference>
<proteinExistence type="predicted"/>
<sequence>MEPGDAKAESDFQLRRIGPPGSCPNVLDVMRIKIGVTSFGRGDGCNFYLDSKNLKNFISRKHAEIHTVKNEDGELDFVLHHKGLNGTFVNDIKAPPTQLLAEGDKITFGHKNGYNLKPGQYASQPNSEFQYVVC</sequence>
<evidence type="ECO:0000313" key="2">
    <source>
        <dbReference type="EMBL" id="KAJ8320292.1"/>
    </source>
</evidence>
<accession>A0ABQ9FWD1</accession>
<dbReference type="Pfam" id="PF00498">
    <property type="entry name" value="FHA"/>
    <property type="match status" value="1"/>
</dbReference>
<keyword evidence="3" id="KW-1185">Reference proteome</keyword>
<organism evidence="2 3">
    <name type="scientific">Tegillarca granosa</name>
    <name type="common">Malaysian cockle</name>
    <name type="synonym">Anadara granosa</name>
    <dbReference type="NCBI Taxonomy" id="220873"/>
    <lineage>
        <taxon>Eukaryota</taxon>
        <taxon>Metazoa</taxon>
        <taxon>Spiralia</taxon>
        <taxon>Lophotrochozoa</taxon>
        <taxon>Mollusca</taxon>
        <taxon>Bivalvia</taxon>
        <taxon>Autobranchia</taxon>
        <taxon>Pteriomorphia</taxon>
        <taxon>Arcoida</taxon>
        <taxon>Arcoidea</taxon>
        <taxon>Arcidae</taxon>
        <taxon>Tegillarca</taxon>
    </lineage>
</organism>
<dbReference type="SUPFAM" id="SSF49879">
    <property type="entry name" value="SMAD/FHA domain"/>
    <property type="match status" value="1"/>
</dbReference>
<dbReference type="PROSITE" id="PS50006">
    <property type="entry name" value="FHA_DOMAIN"/>
    <property type="match status" value="1"/>
</dbReference>